<dbReference type="RefSeq" id="WP_161859406.1">
    <property type="nucleotide sequence ID" value="NZ_CP047491.1"/>
</dbReference>
<name>A0A6P1TBF8_9GAMM</name>
<feature type="transmembrane region" description="Helical" evidence="1">
    <location>
        <begin position="44"/>
        <end position="62"/>
    </location>
</feature>
<protein>
    <submittedName>
        <fullName evidence="2">Uncharacterized protein</fullName>
    </submittedName>
</protein>
<gene>
    <name evidence="3" type="ORF">GTQ55_14645</name>
    <name evidence="2" type="ORF">HNQ53_002696</name>
</gene>
<organism evidence="2 5">
    <name type="scientific">Microbulbifer hydrolyticus</name>
    <dbReference type="NCBI Taxonomy" id="48074"/>
    <lineage>
        <taxon>Bacteria</taxon>
        <taxon>Pseudomonadati</taxon>
        <taxon>Pseudomonadota</taxon>
        <taxon>Gammaproteobacteria</taxon>
        <taxon>Cellvibrionales</taxon>
        <taxon>Microbulbiferaceae</taxon>
        <taxon>Microbulbifer</taxon>
    </lineage>
</organism>
<dbReference type="Proteomes" id="UP000464675">
    <property type="component" value="Chromosome"/>
</dbReference>
<evidence type="ECO:0000313" key="3">
    <source>
        <dbReference type="EMBL" id="QHQ40098.1"/>
    </source>
</evidence>
<reference evidence="2 5" key="2">
    <citation type="submission" date="2020-08" db="EMBL/GenBank/DDBJ databases">
        <title>Genomic Encyclopedia of Type Strains, Phase IV (KMG-IV): sequencing the most valuable type-strain genomes for metagenomic binning, comparative biology and taxonomic classification.</title>
        <authorList>
            <person name="Goeker M."/>
        </authorList>
    </citation>
    <scope>NUCLEOTIDE SEQUENCE [LARGE SCALE GENOMIC DNA]</scope>
    <source>
        <strain evidence="2 5">DSM 11525</strain>
    </source>
</reference>
<keyword evidence="1" id="KW-0472">Membrane</keyword>
<dbReference type="OrthoDB" id="9987038at2"/>
<evidence type="ECO:0000256" key="1">
    <source>
        <dbReference type="SAM" id="Phobius"/>
    </source>
</evidence>
<dbReference type="EMBL" id="JACHHR010000003">
    <property type="protein sequence ID" value="MBB5212471.1"/>
    <property type="molecule type" value="Genomic_DNA"/>
</dbReference>
<proteinExistence type="predicted"/>
<evidence type="ECO:0000313" key="2">
    <source>
        <dbReference type="EMBL" id="MBB5212471.1"/>
    </source>
</evidence>
<reference evidence="3 4" key="1">
    <citation type="submission" date="2020-01" db="EMBL/GenBank/DDBJ databases">
        <title>The possibility of degradation of plastic by Microbulbifer hydrolyticus IRE-31.</title>
        <authorList>
            <person name="Liu L."/>
        </authorList>
    </citation>
    <scope>NUCLEOTIDE SEQUENCE [LARGE SCALE GENOMIC DNA]</scope>
    <source>
        <strain evidence="3 4">IRE-31</strain>
    </source>
</reference>
<keyword evidence="1" id="KW-0812">Transmembrane</keyword>
<sequence length="99" mass="11034">MDETQKSTQVGFESLKQGALTVVRFTLGFGSGKAGYCNLVYEKLFLRAFLVVLVAFYSLSAPNRELSRAITKTALVHNTWSTPLWHVLLVSMYQTTSTP</sequence>
<keyword evidence="1" id="KW-1133">Transmembrane helix</keyword>
<dbReference type="Proteomes" id="UP000563601">
    <property type="component" value="Unassembled WGS sequence"/>
</dbReference>
<dbReference type="EMBL" id="CP047491">
    <property type="protein sequence ID" value="QHQ40098.1"/>
    <property type="molecule type" value="Genomic_DNA"/>
</dbReference>
<accession>A0A6P1TBF8</accession>
<keyword evidence="4" id="KW-1185">Reference proteome</keyword>
<evidence type="ECO:0000313" key="5">
    <source>
        <dbReference type="Proteomes" id="UP000563601"/>
    </source>
</evidence>
<dbReference type="AlphaFoldDB" id="A0A6P1TBF8"/>
<evidence type="ECO:0000313" key="4">
    <source>
        <dbReference type="Proteomes" id="UP000464675"/>
    </source>
</evidence>